<sequence length="843" mass="96466">MKKLCAFAFFIFLHFGLQAQEVLKNPAEFLGYPLGTHFTPHHKIVSYFEYMAQLSENISLQYYGETIEKRPLMVAFVGSKNKIDSLEFYRANNRRMALLDKGMTLPNDSTVTVWLSYNVHGNEASSSEVSMKMLYGLIEQIEAQKADWADNTLVVIDPCLNPDGRDRYVNWYNSTVGMFPNPNMEAEEHHEPWPGGRSNHYYHDLNRDWVWQTQVESQARVQLFLDWMPHLHLDFHEQYPDSPYYFAPATEPYHEAITDFQREFQITYGKANAEHFDANGWLYFTKEWFDLLYPAYGDTYPTFNGGIGMTLEQAGHGIAGLTVERKGEDNLTLSDRIAHHYQSGWTAIEVASEHSRDLISAYKSYFEDAKTNPKSKYKSYVLKIGNNPHRLEEVRKLLDQQGIEYGRALVNKSYRGFNYMNGKDETFKLDASDIIISAYQAKSKIANVLLEPKTHLSDSLTYDITAWSLPYVYGIPAFASTERIYTTNYFEIPQQQVVVEDSLRKPVGYILEWNSVEEARLLSALLQENVRVKFNKKAFAHGEKTFSPGSVIINRQSNRHLQSEFDDFIAQISSQYDVIPYPLFSGYSTSGADLGSDKISHLNQPNVAIVRGEGISSTSYGSLWHYMDFDINYPFTGIDIHRLNSAALNSHDVLILPDGNYRALSESQKSQIHQWISNGGKLIAIRHAIRLFKDQEGYSVKTYANEEEEKNYAPIKEQNASYGERLRNQVSNDIPGAIFKVKLDPDHPLSYGYDDNYFTMKIGKERIARLEKGWNVGTIDGMDSWISGFVGYRTKPTLEKSLIIGTENVGAGAIVYMADDPIFRSFWYGGKLMLANAIFYVNQ</sequence>
<dbReference type="SUPFAM" id="SSF52317">
    <property type="entry name" value="Class I glutamine amidotransferase-like"/>
    <property type="match status" value="1"/>
</dbReference>
<dbReference type="GO" id="GO:0008270">
    <property type="term" value="F:zinc ion binding"/>
    <property type="evidence" value="ECO:0007669"/>
    <property type="project" value="InterPro"/>
</dbReference>
<dbReference type="SMART" id="SM00631">
    <property type="entry name" value="Zn_pept"/>
    <property type="match status" value="1"/>
</dbReference>
<protein>
    <submittedName>
        <fullName evidence="3">Peptidase M14</fullName>
    </submittedName>
</protein>
<dbReference type="EMBL" id="BQKE01000001">
    <property type="protein sequence ID" value="GJM62417.1"/>
    <property type="molecule type" value="Genomic_DNA"/>
</dbReference>
<name>A0AAN4W161_9BACT</name>
<evidence type="ECO:0000256" key="1">
    <source>
        <dbReference type="SAM" id="SignalP"/>
    </source>
</evidence>
<organism evidence="3 4">
    <name type="scientific">Persicobacter diffluens</name>
    <dbReference type="NCBI Taxonomy" id="981"/>
    <lineage>
        <taxon>Bacteria</taxon>
        <taxon>Pseudomonadati</taxon>
        <taxon>Bacteroidota</taxon>
        <taxon>Cytophagia</taxon>
        <taxon>Cytophagales</taxon>
        <taxon>Persicobacteraceae</taxon>
        <taxon>Persicobacter</taxon>
    </lineage>
</organism>
<evidence type="ECO:0000313" key="3">
    <source>
        <dbReference type="EMBL" id="GJM62417.1"/>
    </source>
</evidence>
<accession>A0AAN4W161</accession>
<dbReference type="GO" id="GO:0006508">
    <property type="term" value="P:proteolysis"/>
    <property type="evidence" value="ECO:0007669"/>
    <property type="project" value="InterPro"/>
</dbReference>
<dbReference type="Gene3D" id="3.40.630.10">
    <property type="entry name" value="Zn peptidases"/>
    <property type="match status" value="1"/>
</dbReference>
<feature type="chain" id="PRO_5042861754" evidence="1">
    <location>
        <begin position="20"/>
        <end position="843"/>
    </location>
</feature>
<gene>
    <name evidence="3" type="ORF">PEDI_29690</name>
</gene>
<dbReference type="InterPro" id="IPR000834">
    <property type="entry name" value="Peptidase_M14"/>
</dbReference>
<dbReference type="InterPro" id="IPR029062">
    <property type="entry name" value="Class_I_gatase-like"/>
</dbReference>
<dbReference type="SUPFAM" id="SSF53187">
    <property type="entry name" value="Zn-dependent exopeptidases"/>
    <property type="match status" value="1"/>
</dbReference>
<feature type="signal peptide" evidence="1">
    <location>
        <begin position="1"/>
        <end position="19"/>
    </location>
</feature>
<dbReference type="RefSeq" id="WP_338237685.1">
    <property type="nucleotide sequence ID" value="NZ_BQKE01000001.1"/>
</dbReference>
<evidence type="ECO:0000259" key="2">
    <source>
        <dbReference type="SMART" id="SM00631"/>
    </source>
</evidence>
<dbReference type="Proteomes" id="UP001310022">
    <property type="component" value="Unassembled WGS sequence"/>
</dbReference>
<dbReference type="AlphaFoldDB" id="A0AAN4W161"/>
<comment type="caution">
    <text evidence="3">The sequence shown here is derived from an EMBL/GenBank/DDBJ whole genome shotgun (WGS) entry which is preliminary data.</text>
</comment>
<dbReference type="Pfam" id="PF00246">
    <property type="entry name" value="Peptidase_M14"/>
    <property type="match status" value="1"/>
</dbReference>
<dbReference type="GO" id="GO:0004181">
    <property type="term" value="F:metallocarboxypeptidase activity"/>
    <property type="evidence" value="ECO:0007669"/>
    <property type="project" value="InterPro"/>
</dbReference>
<keyword evidence="4" id="KW-1185">Reference proteome</keyword>
<keyword evidence="1" id="KW-0732">Signal</keyword>
<dbReference type="Gene3D" id="3.40.50.880">
    <property type="match status" value="1"/>
</dbReference>
<evidence type="ECO:0000313" key="4">
    <source>
        <dbReference type="Proteomes" id="UP001310022"/>
    </source>
</evidence>
<proteinExistence type="predicted"/>
<reference evidence="3 4" key="1">
    <citation type="submission" date="2021-12" db="EMBL/GenBank/DDBJ databases">
        <title>Genome sequencing of bacteria with rrn-lacking chromosome and rrn-plasmid.</title>
        <authorList>
            <person name="Anda M."/>
            <person name="Iwasaki W."/>
        </authorList>
    </citation>
    <scope>NUCLEOTIDE SEQUENCE [LARGE SCALE GENOMIC DNA]</scope>
    <source>
        <strain evidence="3 4">NBRC 15940</strain>
    </source>
</reference>
<feature type="domain" description="Peptidase M14" evidence="2">
    <location>
        <begin position="38"/>
        <end position="310"/>
    </location>
</feature>